<dbReference type="EMBL" id="JAUIZM010000003">
    <property type="protein sequence ID" value="KAK1392404.1"/>
    <property type="molecule type" value="Genomic_DNA"/>
</dbReference>
<reference evidence="2" key="2">
    <citation type="submission" date="2023-05" db="EMBL/GenBank/DDBJ databases">
        <authorList>
            <person name="Schelkunov M.I."/>
        </authorList>
    </citation>
    <scope>NUCLEOTIDE SEQUENCE</scope>
    <source>
        <strain evidence="2">Hsosn_3</strain>
        <tissue evidence="2">Leaf</tissue>
    </source>
</reference>
<evidence type="ECO:0000313" key="3">
    <source>
        <dbReference type="Proteomes" id="UP001237642"/>
    </source>
</evidence>
<dbReference type="Proteomes" id="UP001237642">
    <property type="component" value="Unassembled WGS sequence"/>
</dbReference>
<evidence type="ECO:0000259" key="1">
    <source>
        <dbReference type="Pfam" id="PF13963"/>
    </source>
</evidence>
<accession>A0AAD8N0U1</accession>
<dbReference type="AlphaFoldDB" id="A0AAD8N0U1"/>
<sequence length="159" mass="18662">MESDRSWMYRRFDSRNNITEEYKLGVQDFIKVVLKGDVDSKGRIKCPCKECGNTWSKLPENVTYDLYRYGIMESYTKWIFHGVKRGLRVEAETSSGNIDLRDDDMYDACEMLSDFVDAHGYFEGGEEEPTATAKKIMRCWMVLLYHFIRIVPVLPLYHS</sequence>
<name>A0AAD8N0U1_9APIA</name>
<keyword evidence="3" id="KW-1185">Reference proteome</keyword>
<comment type="caution">
    <text evidence="2">The sequence shown here is derived from an EMBL/GenBank/DDBJ whole genome shotgun (WGS) entry which is preliminary data.</text>
</comment>
<feature type="domain" description="Transposase-associated" evidence="1">
    <location>
        <begin position="5"/>
        <end position="82"/>
    </location>
</feature>
<proteinExistence type="predicted"/>
<dbReference type="InterPro" id="IPR029480">
    <property type="entry name" value="Transpos_assoc"/>
</dbReference>
<protein>
    <recommendedName>
        <fullName evidence="1">Transposase-associated domain-containing protein</fullName>
    </recommendedName>
</protein>
<reference evidence="2" key="1">
    <citation type="submission" date="2023-02" db="EMBL/GenBank/DDBJ databases">
        <title>Genome of toxic invasive species Heracleum sosnowskyi carries increased number of genes despite the absence of recent whole-genome duplications.</title>
        <authorList>
            <person name="Schelkunov M."/>
            <person name="Shtratnikova V."/>
            <person name="Makarenko M."/>
            <person name="Klepikova A."/>
            <person name="Omelchenko D."/>
            <person name="Novikova G."/>
            <person name="Obukhova E."/>
            <person name="Bogdanov V."/>
            <person name="Penin A."/>
            <person name="Logacheva M."/>
        </authorList>
    </citation>
    <scope>NUCLEOTIDE SEQUENCE</scope>
    <source>
        <strain evidence="2">Hsosn_3</strain>
        <tissue evidence="2">Leaf</tissue>
    </source>
</reference>
<evidence type="ECO:0000313" key="2">
    <source>
        <dbReference type="EMBL" id="KAK1392404.1"/>
    </source>
</evidence>
<dbReference type="Pfam" id="PF13963">
    <property type="entry name" value="Transpos_assoc"/>
    <property type="match status" value="1"/>
</dbReference>
<organism evidence="2 3">
    <name type="scientific">Heracleum sosnowskyi</name>
    <dbReference type="NCBI Taxonomy" id="360622"/>
    <lineage>
        <taxon>Eukaryota</taxon>
        <taxon>Viridiplantae</taxon>
        <taxon>Streptophyta</taxon>
        <taxon>Embryophyta</taxon>
        <taxon>Tracheophyta</taxon>
        <taxon>Spermatophyta</taxon>
        <taxon>Magnoliopsida</taxon>
        <taxon>eudicotyledons</taxon>
        <taxon>Gunneridae</taxon>
        <taxon>Pentapetalae</taxon>
        <taxon>asterids</taxon>
        <taxon>campanulids</taxon>
        <taxon>Apiales</taxon>
        <taxon>Apiaceae</taxon>
        <taxon>Apioideae</taxon>
        <taxon>apioid superclade</taxon>
        <taxon>Tordylieae</taxon>
        <taxon>Tordyliinae</taxon>
        <taxon>Heracleum</taxon>
    </lineage>
</organism>
<gene>
    <name evidence="2" type="ORF">POM88_011460</name>
</gene>